<keyword evidence="1" id="KW-0862">Zinc</keyword>
<accession>A0A2H9TJE3</accession>
<name>A0A2H9TJE3_9FUNG</name>
<evidence type="ECO:0000259" key="3">
    <source>
        <dbReference type="PROSITE" id="PS50157"/>
    </source>
</evidence>
<feature type="compositionally biased region" description="Acidic residues" evidence="2">
    <location>
        <begin position="50"/>
        <end position="65"/>
    </location>
</feature>
<dbReference type="InterPro" id="IPR013087">
    <property type="entry name" value="Znf_C2H2_type"/>
</dbReference>
<keyword evidence="1" id="KW-0863">Zinc-finger</keyword>
<dbReference type="GO" id="GO:0008270">
    <property type="term" value="F:zinc ion binding"/>
    <property type="evidence" value="ECO:0007669"/>
    <property type="project" value="UniProtKB-KW"/>
</dbReference>
<reference evidence="4 5" key="1">
    <citation type="submission" date="2016-10" db="EMBL/GenBank/DDBJ databases">
        <title>The genome of Paramicrosporidium saccamoebae is the missing link in understanding Cryptomycota and Microsporidia evolution.</title>
        <authorList>
            <person name="Quandt C.A."/>
            <person name="Beaudet D."/>
            <person name="Corsaro D."/>
            <person name="Michel R."/>
            <person name="Corradi N."/>
            <person name="James T."/>
        </authorList>
    </citation>
    <scope>NUCLEOTIDE SEQUENCE [LARGE SCALE GENOMIC DNA]</scope>
    <source>
        <strain evidence="4 5">KSL3</strain>
    </source>
</reference>
<organism evidence="4 5">
    <name type="scientific">Paramicrosporidium saccamoebae</name>
    <dbReference type="NCBI Taxonomy" id="1246581"/>
    <lineage>
        <taxon>Eukaryota</taxon>
        <taxon>Fungi</taxon>
        <taxon>Fungi incertae sedis</taxon>
        <taxon>Cryptomycota</taxon>
        <taxon>Cryptomycota incertae sedis</taxon>
        <taxon>Paramicrosporidium</taxon>
    </lineage>
</organism>
<feature type="compositionally biased region" description="Acidic residues" evidence="2">
    <location>
        <begin position="79"/>
        <end position="94"/>
    </location>
</feature>
<gene>
    <name evidence="4" type="ORF">PSACC_02304</name>
</gene>
<proteinExistence type="predicted"/>
<protein>
    <recommendedName>
        <fullName evidence="3">C2H2-type domain-containing protein</fullName>
    </recommendedName>
</protein>
<dbReference type="PROSITE" id="PS50157">
    <property type="entry name" value="ZINC_FINGER_C2H2_2"/>
    <property type="match status" value="1"/>
</dbReference>
<feature type="domain" description="C2H2-type" evidence="3">
    <location>
        <begin position="108"/>
        <end position="130"/>
    </location>
</feature>
<dbReference type="EMBL" id="MTSL01000151">
    <property type="protein sequence ID" value="PJF17874.1"/>
    <property type="molecule type" value="Genomic_DNA"/>
</dbReference>
<keyword evidence="5" id="KW-1185">Reference proteome</keyword>
<dbReference type="OrthoDB" id="2152896at2759"/>
<feature type="compositionally biased region" description="Basic and acidic residues" evidence="2">
    <location>
        <begin position="23"/>
        <end position="32"/>
    </location>
</feature>
<evidence type="ECO:0000256" key="2">
    <source>
        <dbReference type="SAM" id="MobiDB-lite"/>
    </source>
</evidence>
<evidence type="ECO:0000313" key="5">
    <source>
        <dbReference type="Proteomes" id="UP000240830"/>
    </source>
</evidence>
<feature type="region of interest" description="Disordered" evidence="2">
    <location>
        <begin position="1"/>
        <end position="98"/>
    </location>
</feature>
<keyword evidence="1" id="KW-0479">Metal-binding</keyword>
<dbReference type="AlphaFoldDB" id="A0A2H9TJE3"/>
<dbReference type="Proteomes" id="UP000240830">
    <property type="component" value="Unassembled WGS sequence"/>
</dbReference>
<evidence type="ECO:0000256" key="1">
    <source>
        <dbReference type="PROSITE-ProRule" id="PRU00042"/>
    </source>
</evidence>
<sequence>MPLDNTPTMGKFSWKEKTRRRRTEIADREESPHALPGPQVERIDGRPEREEGELEELDFEEDDESPTLRRSRRTQRSEDGEEPNSDETSPPEETVDSKRIKIHTTAMHQCERCGKVYKHKNCLVKHRWEHHESWQMTRKWCQTKHQQVQMLEAAHVLVEMTGRRGTRVASLPGKLQRNLE</sequence>
<comment type="caution">
    <text evidence="4">The sequence shown here is derived from an EMBL/GenBank/DDBJ whole genome shotgun (WGS) entry which is preliminary data.</text>
</comment>
<evidence type="ECO:0000313" key="4">
    <source>
        <dbReference type="EMBL" id="PJF17874.1"/>
    </source>
</evidence>